<protein>
    <recommendedName>
        <fullName evidence="3">RGS domain-containing protein</fullName>
    </recommendedName>
</protein>
<dbReference type="InterPro" id="IPR044926">
    <property type="entry name" value="RGS_subdomain_2"/>
</dbReference>
<dbReference type="InterPro" id="IPR036305">
    <property type="entry name" value="RGS_sf"/>
</dbReference>
<keyword evidence="1" id="KW-0734">Signal transduction inhibitor</keyword>
<evidence type="ECO:0000256" key="2">
    <source>
        <dbReference type="SAM" id="MobiDB-lite"/>
    </source>
</evidence>
<dbReference type="GO" id="GO:0009968">
    <property type="term" value="P:negative regulation of signal transduction"/>
    <property type="evidence" value="ECO:0007669"/>
    <property type="project" value="UniProtKB-KW"/>
</dbReference>
<feature type="compositionally biased region" description="Polar residues" evidence="2">
    <location>
        <begin position="231"/>
        <end position="249"/>
    </location>
</feature>
<dbReference type="Gene3D" id="1.10.167.10">
    <property type="entry name" value="Regulator of G-protein Signalling 4, domain 2"/>
    <property type="match status" value="1"/>
</dbReference>
<organism evidence="4 5">
    <name type="scientific">Ridgeia piscesae</name>
    <name type="common">Tubeworm</name>
    <dbReference type="NCBI Taxonomy" id="27915"/>
    <lineage>
        <taxon>Eukaryota</taxon>
        <taxon>Metazoa</taxon>
        <taxon>Spiralia</taxon>
        <taxon>Lophotrochozoa</taxon>
        <taxon>Annelida</taxon>
        <taxon>Polychaeta</taxon>
        <taxon>Sedentaria</taxon>
        <taxon>Canalipalpata</taxon>
        <taxon>Sabellida</taxon>
        <taxon>Siboglinidae</taxon>
        <taxon>Ridgeia</taxon>
    </lineage>
</organism>
<dbReference type="EMBL" id="JAODUO010000440">
    <property type="protein sequence ID" value="KAK2180513.1"/>
    <property type="molecule type" value="Genomic_DNA"/>
</dbReference>
<feature type="compositionally biased region" description="Basic and acidic residues" evidence="2">
    <location>
        <begin position="271"/>
        <end position="280"/>
    </location>
</feature>
<feature type="compositionally biased region" description="Basic residues" evidence="2">
    <location>
        <begin position="190"/>
        <end position="207"/>
    </location>
</feature>
<evidence type="ECO:0000313" key="4">
    <source>
        <dbReference type="EMBL" id="KAK2180513.1"/>
    </source>
</evidence>
<dbReference type="SUPFAM" id="SSF48097">
    <property type="entry name" value="Regulator of G-protein signaling, RGS"/>
    <property type="match status" value="1"/>
</dbReference>
<dbReference type="Proteomes" id="UP001209878">
    <property type="component" value="Unassembled WGS sequence"/>
</dbReference>
<feature type="domain" description="RGS" evidence="3">
    <location>
        <begin position="60"/>
        <end position="175"/>
    </location>
</feature>
<dbReference type="GO" id="GO:0005737">
    <property type="term" value="C:cytoplasm"/>
    <property type="evidence" value="ECO:0007669"/>
    <property type="project" value="TreeGrafter"/>
</dbReference>
<comment type="caution">
    <text evidence="4">The sequence shown here is derived from an EMBL/GenBank/DDBJ whole genome shotgun (WGS) entry which is preliminary data.</text>
</comment>
<dbReference type="FunFam" id="1.10.167.10:FF:000001">
    <property type="entry name" value="Putative regulator of g-protein signaling 12"/>
    <property type="match status" value="1"/>
</dbReference>
<dbReference type="AlphaFoldDB" id="A0AAD9KZE7"/>
<evidence type="ECO:0000256" key="1">
    <source>
        <dbReference type="ARBA" id="ARBA00022700"/>
    </source>
</evidence>
<dbReference type="PANTHER" id="PTHR45746:SF5">
    <property type="entry name" value="REGULATOR OF G-PROTEIN SIGNALING 7"/>
    <property type="match status" value="1"/>
</dbReference>
<feature type="region of interest" description="Disordered" evidence="2">
    <location>
        <begin position="190"/>
        <end position="212"/>
    </location>
</feature>
<reference evidence="4" key="1">
    <citation type="journal article" date="2023" name="Mol. Biol. Evol.">
        <title>Third-Generation Sequencing Reveals the Adaptive Role of the Epigenome in Three Deep-Sea Polychaetes.</title>
        <authorList>
            <person name="Perez M."/>
            <person name="Aroh O."/>
            <person name="Sun Y."/>
            <person name="Lan Y."/>
            <person name="Juniper S.K."/>
            <person name="Young C.R."/>
            <person name="Angers B."/>
            <person name="Qian P.Y."/>
        </authorList>
    </citation>
    <scope>NUCLEOTIDE SEQUENCE</scope>
    <source>
        <strain evidence="4">R07B-5</strain>
    </source>
</reference>
<dbReference type="PROSITE" id="PS50132">
    <property type="entry name" value="RGS"/>
    <property type="match status" value="1"/>
</dbReference>
<name>A0AAD9KZE7_RIDPI</name>
<dbReference type="GO" id="GO:0008277">
    <property type="term" value="P:regulation of G protein-coupled receptor signaling pathway"/>
    <property type="evidence" value="ECO:0007669"/>
    <property type="project" value="InterPro"/>
</dbReference>
<feature type="region of interest" description="Disordered" evidence="2">
    <location>
        <begin position="1"/>
        <end position="22"/>
    </location>
</feature>
<proteinExistence type="predicted"/>
<dbReference type="PANTHER" id="PTHR45746">
    <property type="entry name" value="LP21163P"/>
    <property type="match status" value="1"/>
</dbReference>
<dbReference type="SMART" id="SM00315">
    <property type="entry name" value="RGS"/>
    <property type="match status" value="1"/>
</dbReference>
<feature type="region of interest" description="Disordered" evidence="2">
    <location>
        <begin position="231"/>
        <end position="340"/>
    </location>
</feature>
<dbReference type="Pfam" id="PF00615">
    <property type="entry name" value="RGS"/>
    <property type="match status" value="1"/>
</dbReference>
<dbReference type="CDD" id="cd08705">
    <property type="entry name" value="RGS_R7-like"/>
    <property type="match status" value="1"/>
</dbReference>
<dbReference type="GO" id="GO:0005096">
    <property type="term" value="F:GTPase activator activity"/>
    <property type="evidence" value="ECO:0007669"/>
    <property type="project" value="TreeGrafter"/>
</dbReference>
<dbReference type="InterPro" id="IPR034483">
    <property type="entry name" value="RGS_Egl-10"/>
</dbReference>
<dbReference type="PRINTS" id="PR01301">
    <property type="entry name" value="RGSPROTEIN"/>
</dbReference>
<gene>
    <name evidence="4" type="ORF">NP493_440g04035</name>
</gene>
<accession>A0AAD9KZE7</accession>
<dbReference type="InterPro" id="IPR047016">
    <property type="entry name" value="RGS6/7/9/11"/>
</dbReference>
<dbReference type="InterPro" id="IPR016137">
    <property type="entry name" value="RGS"/>
</dbReference>
<keyword evidence="5" id="KW-1185">Reference proteome</keyword>
<dbReference type="GO" id="GO:0005886">
    <property type="term" value="C:plasma membrane"/>
    <property type="evidence" value="ECO:0007669"/>
    <property type="project" value="TreeGrafter"/>
</dbReference>
<sequence>MFYLYGGEDGEDEREDPGSGDVGSIAGRVAVVLTVTDSSCGDSDVVDTPTERRVKRWSFSLEELLADATGRHEFQMFLEKEYSSENLHFWNAVEELKGLPHSQVPSRVHTIYQQYLGPGALHEINIDGKTMEETVEAMKSPSRFTFDKAQAHIFLLMKKDSYQRFLRSNEYKALLANAVIPSTKKKFFAFGNKKKSPNPSPKSKRRGSASSMMTTDHCLAANTLTQHSYSTGNLQELDTTRSSKSSPSECTIEEQKTSNHRSLSPSSFMKKLNDLVRSENTRSNLEVPSHPAQLTADTQQSDDGGGGSSESDEPAGSSIALNIAVPNTKHNVVAPWEEDI</sequence>
<evidence type="ECO:0000313" key="5">
    <source>
        <dbReference type="Proteomes" id="UP001209878"/>
    </source>
</evidence>
<dbReference type="GO" id="GO:0043005">
    <property type="term" value="C:neuron projection"/>
    <property type="evidence" value="ECO:0007669"/>
    <property type="project" value="TreeGrafter"/>
</dbReference>
<evidence type="ECO:0000259" key="3">
    <source>
        <dbReference type="PROSITE" id="PS50132"/>
    </source>
</evidence>